<dbReference type="InterPro" id="IPR011050">
    <property type="entry name" value="Pectin_lyase_fold/virulence"/>
</dbReference>
<dbReference type="OrthoDB" id="1046782at2759"/>
<dbReference type="InterPro" id="IPR024535">
    <property type="entry name" value="RHGA/B-epi-like_pectate_lyase"/>
</dbReference>
<dbReference type="GeneID" id="81403782"/>
<dbReference type="CDD" id="cd00118">
    <property type="entry name" value="LysM"/>
    <property type="match status" value="1"/>
</dbReference>
<dbReference type="InterPro" id="IPR052210">
    <property type="entry name" value="LysM1-like"/>
</dbReference>
<reference evidence="6" key="2">
    <citation type="journal article" date="2023" name="IMA Fungus">
        <title>Comparative genomic study of the Penicillium genus elucidates a diverse pangenome and 15 lateral gene transfer events.</title>
        <authorList>
            <person name="Petersen C."/>
            <person name="Sorensen T."/>
            <person name="Nielsen M.R."/>
            <person name="Sondergaard T.E."/>
            <person name="Sorensen J.L."/>
            <person name="Fitzpatrick D.A."/>
            <person name="Frisvad J.C."/>
            <person name="Nielsen K.L."/>
        </authorList>
    </citation>
    <scope>NUCLEOTIDE SEQUENCE</scope>
    <source>
        <strain evidence="6">IBT 22155</strain>
    </source>
</reference>
<keyword evidence="2" id="KW-0843">Virulence</keyword>
<dbReference type="GO" id="GO:0008061">
    <property type="term" value="F:chitin binding"/>
    <property type="evidence" value="ECO:0007669"/>
    <property type="project" value="UniProtKB-KW"/>
</dbReference>
<feature type="chain" id="PRO_5040983769" description="LysM domain-containing protein" evidence="4">
    <location>
        <begin position="18"/>
        <end position="1411"/>
    </location>
</feature>
<name>A0A9W9L6M3_9EURO</name>
<gene>
    <name evidence="6" type="ORF">N7515_003868</name>
</gene>
<dbReference type="PANTHER" id="PTHR34997">
    <property type="entry name" value="AM15"/>
    <property type="match status" value="1"/>
</dbReference>
<evidence type="ECO:0000313" key="6">
    <source>
        <dbReference type="EMBL" id="KAJ5139020.1"/>
    </source>
</evidence>
<dbReference type="PANTHER" id="PTHR34997:SF16">
    <property type="entry name" value="LYSM DOMAIN-CONTAINING PROTEIN"/>
    <property type="match status" value="1"/>
</dbReference>
<dbReference type="Gene3D" id="3.10.350.10">
    <property type="entry name" value="LysM domain"/>
    <property type="match status" value="3"/>
</dbReference>
<feature type="signal peptide" evidence="4">
    <location>
        <begin position="1"/>
        <end position="17"/>
    </location>
</feature>
<evidence type="ECO:0000256" key="3">
    <source>
        <dbReference type="SAM" id="MobiDB-lite"/>
    </source>
</evidence>
<proteinExistence type="predicted"/>
<comment type="caution">
    <text evidence="6">The sequence shown here is derived from an EMBL/GenBank/DDBJ whole genome shotgun (WGS) entry which is preliminary data.</text>
</comment>
<reference evidence="6" key="1">
    <citation type="submission" date="2022-11" db="EMBL/GenBank/DDBJ databases">
        <authorList>
            <person name="Petersen C."/>
        </authorList>
    </citation>
    <scope>NUCLEOTIDE SEQUENCE</scope>
    <source>
        <strain evidence="6">IBT 22155</strain>
    </source>
</reference>
<feature type="domain" description="LysM" evidence="5">
    <location>
        <begin position="1200"/>
        <end position="1246"/>
    </location>
</feature>
<feature type="compositionally biased region" description="Polar residues" evidence="3">
    <location>
        <begin position="98"/>
        <end position="112"/>
    </location>
</feature>
<dbReference type="Proteomes" id="UP001149079">
    <property type="component" value="Unassembled WGS sequence"/>
</dbReference>
<dbReference type="InterPro" id="IPR036779">
    <property type="entry name" value="LysM_dom_sf"/>
</dbReference>
<dbReference type="InterPro" id="IPR018392">
    <property type="entry name" value="LysM"/>
</dbReference>
<dbReference type="EMBL" id="JAPQKL010000003">
    <property type="protein sequence ID" value="KAJ5139020.1"/>
    <property type="molecule type" value="Genomic_DNA"/>
</dbReference>
<organism evidence="6 7">
    <name type="scientific">Penicillium bovifimosum</name>
    <dbReference type="NCBI Taxonomy" id="126998"/>
    <lineage>
        <taxon>Eukaryota</taxon>
        <taxon>Fungi</taxon>
        <taxon>Dikarya</taxon>
        <taxon>Ascomycota</taxon>
        <taxon>Pezizomycotina</taxon>
        <taxon>Eurotiomycetes</taxon>
        <taxon>Eurotiomycetidae</taxon>
        <taxon>Eurotiales</taxon>
        <taxon>Aspergillaceae</taxon>
        <taxon>Penicillium</taxon>
    </lineage>
</organism>
<protein>
    <recommendedName>
        <fullName evidence="5">LysM domain-containing protein</fullName>
    </recommendedName>
</protein>
<keyword evidence="7" id="KW-1185">Reference proteome</keyword>
<accession>A0A9W9L6M3</accession>
<dbReference type="FunFam" id="2.160.20.10:FF:000049">
    <property type="entry name" value="Putative exo-beta-1,3-glucanase"/>
    <property type="match status" value="1"/>
</dbReference>
<sequence>MRVWQALLLVIQLGVLAQSSHHHHDHHHDDIHVRAHDLSRREISSSLVKVHATTTSATSFSKSTSDSAEAVSRALKVLSLRNKLRLDNVQYNKYELGTPSSLRSNDSASSELDYSEEAIDQMESTRKTLNRRDSNATTQYGYSIPVELRTAARIIAESEPPSPSTGNHSAVAAEMRAKYGSKAKDTLIPQQVLRAQDGLSEYVADTNESAPVPGYTGDGSLKSRAAATWWMATMTQRGSSPYAPSGYKVITTMEHSTYMGVVPDAKLYFKVWRNVKDYGAKGDGVTDDTDAINLAISDGGRCGANCGSSTIYPAVVYFPPGNYLVSTSIIQYYNTQLVGDPLELPTILAASSFVGLGVVTSNVYVGDQDEWYLNTNNFFRSVRNFKIDITRTDQQAYICAIHWQVAQGTSLENLEIYMTQDANTTQQGIYMENGSGGFMSDLTFVGGNFGAYLGNQQFTTSHLVFVNCNTALQIHWDWAWTMQDVVVESCGTGVIIVGGAGGPFSTGQGVGSFALIDAVIANTPTGIKTTLFNENSTALLLQNVGFYNTQNSIYDDNAQKALVPGGDSTVLDSWGFGMVNDPSGSRFASGENLLAMNRTASLVGSNIYNVKPNFFTRRRPKYADLGNTQVLDVKALGAKGDGVTDDTTVLNSILSLGSNMSSIVYFPHGIYVIKDTLKIPKNSRIIGQAWSQIMATGPKFQDMSSPHVAIRVGQEMDVGIVEIQDLLFTVSGPTAGAILMEWNLHESTQGSAGLWDSHFRVGGAMGSNLQTSDCPKESGIVKKDCIAAALILRMTRSSSAYLENVWVWTADHDLDKVSQDQIDIYAARGILIESQGPTWLYGTSSEHHALYQYELYQAKDIVMGMIQTESPYYQPVPRAPQPFIVGHFPADPDFTDCTAASTTCPVSWALRIIDSSSVYLLGAGLYSWFSDYSQTCVDNDLCQDRAFEIEESFDIWVYNLVTKAIREMVSPAGETPTYAAANKNGFLSSLLAWVRKSKDIIGSREFPGFTVWSADTETLSSLPSACKTSLSQKIKCDPWAKMFLRDTYRGSLNNDTLTDSICDGTCGASLKSWFDSVQTTCIGYNVSGSAPTKYGGQIWSGWNETCLKDPATGDYCNDVIDGFSEVIYTKDMPESELCSFCFVKRLEMMQNSSYSVYDKYFQVDLEVVHAQCGLSGPTTMPPSLDAPPQFPPEPVCVSGAFHTTVSGDTCDSIALKYGVSSAALVMANSRQLMICDELPSSMNLCLPTTCASTYLMQNNDTCKSIESANILSPGDVRRYNSWVEFDCSNLQSSTQSFGRILCLGVEGGNHTATAPIPGVTLGPGKTTGYARTAVDAPSNATVAEGSTLECGRWHVFSHGENCATICVEESITSALFLQLNPSLSGSNCSTALVIGSAYCVVPTLSWTTASS</sequence>
<dbReference type="RefSeq" id="XP_056523669.1">
    <property type="nucleotide sequence ID" value="XM_056664612.1"/>
</dbReference>
<evidence type="ECO:0000256" key="2">
    <source>
        <dbReference type="ARBA" id="ARBA00023026"/>
    </source>
</evidence>
<dbReference type="SUPFAM" id="SSF54106">
    <property type="entry name" value="LysM domain"/>
    <property type="match status" value="1"/>
</dbReference>
<feature type="region of interest" description="Disordered" evidence="3">
    <location>
        <begin position="96"/>
        <end position="118"/>
    </location>
</feature>
<keyword evidence="4" id="KW-0732">Signal</keyword>
<dbReference type="Pfam" id="PF01476">
    <property type="entry name" value="LysM"/>
    <property type="match status" value="1"/>
</dbReference>
<dbReference type="PROSITE" id="PS51782">
    <property type="entry name" value="LYSM"/>
    <property type="match status" value="1"/>
</dbReference>
<evidence type="ECO:0000313" key="7">
    <source>
        <dbReference type="Proteomes" id="UP001149079"/>
    </source>
</evidence>
<dbReference type="Gene3D" id="2.160.20.10">
    <property type="entry name" value="Single-stranded right-handed beta-helix, Pectin lyase-like"/>
    <property type="match status" value="2"/>
</dbReference>
<dbReference type="InterPro" id="IPR012334">
    <property type="entry name" value="Pectin_lyas_fold"/>
</dbReference>
<dbReference type="CDD" id="cd23668">
    <property type="entry name" value="GH55_beta13glucanase-like"/>
    <property type="match status" value="1"/>
</dbReference>
<evidence type="ECO:0000259" key="5">
    <source>
        <dbReference type="PROSITE" id="PS51782"/>
    </source>
</evidence>
<dbReference type="Pfam" id="PF12708">
    <property type="entry name" value="Pect-lyase_RHGA_epim"/>
    <property type="match status" value="2"/>
</dbReference>
<keyword evidence="1" id="KW-0147">Chitin-binding</keyword>
<dbReference type="SMART" id="SM00257">
    <property type="entry name" value="LysM"/>
    <property type="match status" value="1"/>
</dbReference>
<dbReference type="SUPFAM" id="SSF51126">
    <property type="entry name" value="Pectin lyase-like"/>
    <property type="match status" value="2"/>
</dbReference>
<evidence type="ECO:0000256" key="1">
    <source>
        <dbReference type="ARBA" id="ARBA00022669"/>
    </source>
</evidence>
<evidence type="ECO:0000256" key="4">
    <source>
        <dbReference type="SAM" id="SignalP"/>
    </source>
</evidence>